<evidence type="ECO:0000313" key="1">
    <source>
        <dbReference type="EMBL" id="HIW78550.1"/>
    </source>
</evidence>
<reference evidence="1" key="1">
    <citation type="journal article" date="2021" name="PeerJ">
        <title>Extensive microbial diversity within the chicken gut microbiome revealed by metagenomics and culture.</title>
        <authorList>
            <person name="Gilroy R."/>
            <person name="Ravi A."/>
            <person name="Getino M."/>
            <person name="Pursley I."/>
            <person name="Horton D.L."/>
            <person name="Alikhan N.F."/>
            <person name="Baker D."/>
            <person name="Gharbi K."/>
            <person name="Hall N."/>
            <person name="Watson M."/>
            <person name="Adriaenssens E.M."/>
            <person name="Foster-Nyarko E."/>
            <person name="Jarju S."/>
            <person name="Secka A."/>
            <person name="Antonio M."/>
            <person name="Oren A."/>
            <person name="Chaudhuri R.R."/>
            <person name="La Ragione R."/>
            <person name="Hildebrand F."/>
            <person name="Pallen M.J."/>
        </authorList>
    </citation>
    <scope>NUCLEOTIDE SEQUENCE</scope>
    <source>
        <strain evidence="1">ChiSxjej5B17-1746</strain>
    </source>
</reference>
<dbReference type="EMBL" id="DXGI01000191">
    <property type="protein sequence ID" value="HIW78550.1"/>
    <property type="molecule type" value="Genomic_DNA"/>
</dbReference>
<evidence type="ECO:0000313" key="2">
    <source>
        <dbReference type="Proteomes" id="UP000824264"/>
    </source>
</evidence>
<reference evidence="1" key="2">
    <citation type="submission" date="2021-04" db="EMBL/GenBank/DDBJ databases">
        <authorList>
            <person name="Gilroy R."/>
        </authorList>
    </citation>
    <scope>NUCLEOTIDE SEQUENCE</scope>
    <source>
        <strain evidence="1">ChiSxjej5B17-1746</strain>
    </source>
</reference>
<dbReference type="Proteomes" id="UP000824264">
    <property type="component" value="Unassembled WGS sequence"/>
</dbReference>
<accession>A0A9D1R084</accession>
<name>A0A9D1R084_9BACT</name>
<sequence>MKLEQRFTIRLGDGRSVEYAGTLEGAKRKASKTANPPVAIQVLAGEKLVAARRPYFGWDGKVGWCPWEII</sequence>
<protein>
    <submittedName>
        <fullName evidence="1">Uncharacterized protein</fullName>
    </submittedName>
</protein>
<proteinExistence type="predicted"/>
<gene>
    <name evidence="1" type="ORF">H9874_05315</name>
</gene>
<comment type="caution">
    <text evidence="1">The sequence shown here is derived from an EMBL/GenBank/DDBJ whole genome shotgun (WGS) entry which is preliminary data.</text>
</comment>
<dbReference type="AlphaFoldDB" id="A0A9D1R084"/>
<organism evidence="1 2">
    <name type="scientific">Candidatus Bilophila faecipullorum</name>
    <dbReference type="NCBI Taxonomy" id="2838482"/>
    <lineage>
        <taxon>Bacteria</taxon>
        <taxon>Pseudomonadati</taxon>
        <taxon>Thermodesulfobacteriota</taxon>
        <taxon>Desulfovibrionia</taxon>
        <taxon>Desulfovibrionales</taxon>
        <taxon>Desulfovibrionaceae</taxon>
        <taxon>Bilophila</taxon>
    </lineage>
</organism>